<dbReference type="InterPro" id="IPR001007">
    <property type="entry name" value="VWF_dom"/>
</dbReference>
<dbReference type="Pfam" id="PF23333">
    <property type="entry name" value="VWC2L_1st"/>
    <property type="match status" value="1"/>
</dbReference>
<dbReference type="InterPro" id="IPR059152">
    <property type="entry name" value="VWC2L_N"/>
</dbReference>
<dbReference type="GO" id="GO:0005615">
    <property type="term" value="C:extracellular space"/>
    <property type="evidence" value="ECO:0007669"/>
    <property type="project" value="TreeGrafter"/>
</dbReference>
<dbReference type="InterPro" id="IPR057856">
    <property type="entry name" value="VWC2L_C"/>
</dbReference>
<dbReference type="OMA" id="EKCHCEA"/>
<dbReference type="GO" id="GO:0030514">
    <property type="term" value="P:negative regulation of BMP signaling pathway"/>
    <property type="evidence" value="ECO:0007669"/>
    <property type="project" value="TreeGrafter"/>
</dbReference>
<dbReference type="AlphaFoldDB" id="A0A401S3X1"/>
<evidence type="ECO:0000256" key="3">
    <source>
        <dbReference type="ARBA" id="ARBA00022729"/>
    </source>
</evidence>
<dbReference type="PANTHER" id="PTHR46252:SF4">
    <property type="entry name" value="BRORIN"/>
    <property type="match status" value="1"/>
</dbReference>
<evidence type="ECO:0000256" key="1">
    <source>
        <dbReference type="ARBA" id="ARBA00004613"/>
    </source>
</evidence>
<evidence type="ECO:0000256" key="6">
    <source>
        <dbReference type="ARBA" id="ARBA00034103"/>
    </source>
</evidence>
<evidence type="ECO:0000256" key="7">
    <source>
        <dbReference type="SAM" id="MobiDB-lite"/>
    </source>
</evidence>
<dbReference type="PANTHER" id="PTHR46252">
    <property type="entry name" value="BRORIN FAMILY MEMBER"/>
    <property type="match status" value="1"/>
</dbReference>
<dbReference type="STRING" id="137246.A0A401S3X1"/>
<dbReference type="GO" id="GO:0045202">
    <property type="term" value="C:synapse"/>
    <property type="evidence" value="ECO:0007669"/>
    <property type="project" value="UniProtKB-SubCell"/>
</dbReference>
<dbReference type="Pfam" id="PF23334">
    <property type="entry name" value="VWC2L_2nd"/>
    <property type="match status" value="1"/>
</dbReference>
<protein>
    <recommendedName>
        <fullName evidence="9">VWFC domain-containing protein</fullName>
    </recommendedName>
</protein>
<reference evidence="10 11" key="1">
    <citation type="journal article" date="2018" name="Nat. Ecol. Evol.">
        <title>Shark genomes provide insights into elasmobranch evolution and the origin of vertebrates.</title>
        <authorList>
            <person name="Hara Y"/>
            <person name="Yamaguchi K"/>
            <person name="Onimaru K"/>
            <person name="Kadota M"/>
            <person name="Koyanagi M"/>
            <person name="Keeley SD"/>
            <person name="Tatsumi K"/>
            <person name="Tanaka K"/>
            <person name="Motone F"/>
            <person name="Kageyama Y"/>
            <person name="Nozu R"/>
            <person name="Adachi N"/>
            <person name="Nishimura O"/>
            <person name="Nakagawa R"/>
            <person name="Tanegashima C"/>
            <person name="Kiyatake I"/>
            <person name="Matsumoto R"/>
            <person name="Murakumo K"/>
            <person name="Nishida K"/>
            <person name="Terakita A"/>
            <person name="Kuratani S"/>
            <person name="Sato K"/>
            <person name="Hyodo S Kuraku.S."/>
        </authorList>
    </citation>
    <scope>NUCLEOTIDE SEQUENCE [LARGE SCALE GENOMIC DNA]</scope>
</reference>
<accession>A0A401S3X1</accession>
<feature type="region of interest" description="Disordered" evidence="7">
    <location>
        <begin position="30"/>
        <end position="49"/>
    </location>
</feature>
<dbReference type="GO" id="GO:0032281">
    <property type="term" value="C:AMPA glutamate receptor complex"/>
    <property type="evidence" value="ECO:0007669"/>
    <property type="project" value="TreeGrafter"/>
</dbReference>
<dbReference type="OrthoDB" id="8574072at2759"/>
<gene>
    <name evidence="10" type="ORF">chiPu_0003473</name>
</gene>
<comment type="subcellular location">
    <subcellularLocation>
        <location evidence="1">Secreted</location>
    </subcellularLocation>
    <subcellularLocation>
        <location evidence="6">Synapse</location>
    </subcellularLocation>
</comment>
<dbReference type="InterPro" id="IPR042979">
    <property type="entry name" value="VWC2/VWC2L"/>
</dbReference>
<evidence type="ECO:0000256" key="5">
    <source>
        <dbReference type="ARBA" id="ARBA00023018"/>
    </source>
</evidence>
<keyword evidence="3 8" id="KW-0732">Signal</keyword>
<feature type="chain" id="PRO_5019502294" description="VWFC domain-containing protein" evidence="8">
    <location>
        <begin position="28"/>
        <end position="232"/>
    </location>
</feature>
<evidence type="ECO:0000256" key="8">
    <source>
        <dbReference type="SAM" id="SignalP"/>
    </source>
</evidence>
<dbReference type="PROSITE" id="PS01208">
    <property type="entry name" value="VWFC_1"/>
    <property type="match status" value="1"/>
</dbReference>
<evidence type="ECO:0000259" key="9">
    <source>
        <dbReference type="PROSITE" id="PS50184"/>
    </source>
</evidence>
<dbReference type="SUPFAM" id="SSF57603">
    <property type="entry name" value="FnI-like domain"/>
    <property type="match status" value="1"/>
</dbReference>
<dbReference type="SMART" id="SM00214">
    <property type="entry name" value="VWC"/>
    <property type="match status" value="2"/>
</dbReference>
<proteinExistence type="predicted"/>
<feature type="signal peptide" evidence="8">
    <location>
        <begin position="1"/>
        <end position="27"/>
    </location>
</feature>
<feature type="domain" description="VWFC" evidence="9">
    <location>
        <begin position="123"/>
        <end position="181"/>
    </location>
</feature>
<organism evidence="10 11">
    <name type="scientific">Chiloscyllium punctatum</name>
    <name type="common">Brownbanded bambooshark</name>
    <name type="synonym">Hemiscyllium punctatum</name>
    <dbReference type="NCBI Taxonomy" id="137246"/>
    <lineage>
        <taxon>Eukaryota</taxon>
        <taxon>Metazoa</taxon>
        <taxon>Chordata</taxon>
        <taxon>Craniata</taxon>
        <taxon>Vertebrata</taxon>
        <taxon>Chondrichthyes</taxon>
        <taxon>Elasmobranchii</taxon>
        <taxon>Galeomorphii</taxon>
        <taxon>Galeoidea</taxon>
        <taxon>Orectolobiformes</taxon>
        <taxon>Hemiscylliidae</taxon>
        <taxon>Chiloscyllium</taxon>
    </lineage>
</organism>
<keyword evidence="2" id="KW-0964">Secreted</keyword>
<evidence type="ECO:0000313" key="11">
    <source>
        <dbReference type="Proteomes" id="UP000287033"/>
    </source>
</evidence>
<evidence type="ECO:0000256" key="2">
    <source>
        <dbReference type="ARBA" id="ARBA00022525"/>
    </source>
</evidence>
<sequence length="232" mass="25760">MAPGIIYSPAFTWCLLFITLCCPCSMSQPQKDTTEGPEPLPTVTGAAPTSEYSYPDYRGKGCMDENGFVYEIGEEFTPGPATCPCVCTEDGPVCVKPECPSLHPRCIRVDTSRCCPECKEMKNYCEFREKKYKQLEEFVVSPCEKCRCEPNGEVHCSVAECAEVECVDPVYEPDQCCPICKDGPNCFAGVTIIPAGREVKIDECTTCHCSYEDGTWRVDHQATCIKNDCKEI</sequence>
<keyword evidence="5" id="KW-0770">Synapse</keyword>
<keyword evidence="11" id="KW-1185">Reference proteome</keyword>
<dbReference type="PROSITE" id="PS50184">
    <property type="entry name" value="VWFC_2"/>
    <property type="match status" value="1"/>
</dbReference>
<evidence type="ECO:0000256" key="4">
    <source>
        <dbReference type="ARBA" id="ARBA00022737"/>
    </source>
</evidence>
<dbReference type="Proteomes" id="UP000287033">
    <property type="component" value="Unassembled WGS sequence"/>
</dbReference>
<keyword evidence="4" id="KW-0677">Repeat</keyword>
<evidence type="ECO:0000313" key="10">
    <source>
        <dbReference type="EMBL" id="GCC25068.1"/>
    </source>
</evidence>
<comment type="caution">
    <text evidence="10">The sequence shown here is derived from an EMBL/GenBank/DDBJ whole genome shotgun (WGS) entry which is preliminary data.</text>
</comment>
<dbReference type="Pfam" id="PF23331">
    <property type="entry name" value="VWC2L_C"/>
    <property type="match status" value="1"/>
</dbReference>
<dbReference type="Gene3D" id="6.20.200.20">
    <property type="match status" value="1"/>
</dbReference>
<name>A0A401S3X1_CHIPU</name>
<dbReference type="EMBL" id="BEZZ01000074">
    <property type="protein sequence ID" value="GCC25068.1"/>
    <property type="molecule type" value="Genomic_DNA"/>
</dbReference>